<evidence type="ECO:0000313" key="2">
    <source>
        <dbReference type="Proteomes" id="UP001153954"/>
    </source>
</evidence>
<gene>
    <name evidence="1" type="ORF">EEDITHA_LOCUS15852</name>
</gene>
<organism evidence="1 2">
    <name type="scientific">Euphydryas editha</name>
    <name type="common">Edith's checkerspot</name>
    <dbReference type="NCBI Taxonomy" id="104508"/>
    <lineage>
        <taxon>Eukaryota</taxon>
        <taxon>Metazoa</taxon>
        <taxon>Ecdysozoa</taxon>
        <taxon>Arthropoda</taxon>
        <taxon>Hexapoda</taxon>
        <taxon>Insecta</taxon>
        <taxon>Pterygota</taxon>
        <taxon>Neoptera</taxon>
        <taxon>Endopterygota</taxon>
        <taxon>Lepidoptera</taxon>
        <taxon>Glossata</taxon>
        <taxon>Ditrysia</taxon>
        <taxon>Papilionoidea</taxon>
        <taxon>Nymphalidae</taxon>
        <taxon>Nymphalinae</taxon>
        <taxon>Euphydryas</taxon>
    </lineage>
</organism>
<proteinExistence type="predicted"/>
<dbReference type="Proteomes" id="UP001153954">
    <property type="component" value="Unassembled WGS sequence"/>
</dbReference>
<keyword evidence="2" id="KW-1185">Reference proteome</keyword>
<protein>
    <submittedName>
        <fullName evidence="1">Uncharacterized protein</fullName>
    </submittedName>
</protein>
<evidence type="ECO:0000313" key="1">
    <source>
        <dbReference type="EMBL" id="CAH2101058.1"/>
    </source>
</evidence>
<dbReference type="AlphaFoldDB" id="A0AAU9USS2"/>
<dbReference type="EMBL" id="CAKOGL010000023">
    <property type="protein sequence ID" value="CAH2101058.1"/>
    <property type="molecule type" value="Genomic_DNA"/>
</dbReference>
<reference evidence="1" key="1">
    <citation type="submission" date="2022-03" db="EMBL/GenBank/DDBJ databases">
        <authorList>
            <person name="Tunstrom K."/>
        </authorList>
    </citation>
    <scope>NUCLEOTIDE SEQUENCE</scope>
</reference>
<accession>A0AAU9USS2</accession>
<sequence length="133" mass="15180">MGIRSYSKEVNICHRGLLCRPIKELQIIYNILIIMKSSSEYINSNKSNEDSMDSNDRLSTFIAVEKFPREKMRTVIKKAVLSKNNLVKNAMLDFSNLCKIALKKDTKQKYNLKDSGFCLNKEGPSTSSALQPR</sequence>
<comment type="caution">
    <text evidence="1">The sequence shown here is derived from an EMBL/GenBank/DDBJ whole genome shotgun (WGS) entry which is preliminary data.</text>
</comment>
<name>A0AAU9USS2_EUPED</name>